<organism evidence="11 12">
    <name type="scientific">Paenibacillus silvestris</name>
    <dbReference type="NCBI Taxonomy" id="2606219"/>
    <lineage>
        <taxon>Bacteria</taxon>
        <taxon>Bacillati</taxon>
        <taxon>Bacillota</taxon>
        <taxon>Bacilli</taxon>
        <taxon>Bacillales</taxon>
        <taxon>Paenibacillaceae</taxon>
        <taxon>Paenibacillus</taxon>
    </lineage>
</organism>
<dbReference type="Gene3D" id="3.90.940.10">
    <property type="match status" value="1"/>
</dbReference>
<dbReference type="Pfam" id="PF01192">
    <property type="entry name" value="RNA_pol_Rpb6"/>
    <property type="match status" value="1"/>
</dbReference>
<dbReference type="GO" id="GO:0006351">
    <property type="term" value="P:DNA-templated transcription"/>
    <property type="evidence" value="ECO:0007669"/>
    <property type="project" value="UniProtKB-UniRule"/>
</dbReference>
<evidence type="ECO:0000256" key="9">
    <source>
        <dbReference type="ARBA" id="ARBA00048552"/>
    </source>
</evidence>
<evidence type="ECO:0000256" key="6">
    <source>
        <dbReference type="ARBA" id="ARBA00022695"/>
    </source>
</evidence>
<comment type="caution">
    <text evidence="11">The sequence shown here is derived from an EMBL/GenBank/DDBJ whole genome shotgun (WGS) entry which is preliminary data.</text>
</comment>
<dbReference type="PANTHER" id="PTHR34476">
    <property type="entry name" value="DNA-DIRECTED RNA POLYMERASE SUBUNIT OMEGA"/>
    <property type="match status" value="1"/>
</dbReference>
<dbReference type="RefSeq" id="WP_161409063.1">
    <property type="nucleotide sequence ID" value="NZ_WTUZ01000022.1"/>
</dbReference>
<dbReference type="GO" id="GO:0003899">
    <property type="term" value="F:DNA-directed RNA polymerase activity"/>
    <property type="evidence" value="ECO:0007669"/>
    <property type="project" value="UniProtKB-UniRule"/>
</dbReference>
<dbReference type="EC" id="2.7.7.6" evidence="2 10"/>
<dbReference type="SUPFAM" id="SSF63562">
    <property type="entry name" value="RPB6/omega subunit-like"/>
    <property type="match status" value="1"/>
</dbReference>
<evidence type="ECO:0000256" key="7">
    <source>
        <dbReference type="ARBA" id="ARBA00023163"/>
    </source>
</evidence>
<keyword evidence="4 10" id="KW-0240">DNA-directed RNA polymerase</keyword>
<protein>
    <recommendedName>
        <fullName evidence="3 10">DNA-directed RNA polymerase subunit omega</fullName>
        <shortName evidence="10">RNAP omega subunit</shortName>
        <ecNumber evidence="2 10">2.7.7.6</ecNumber>
    </recommendedName>
    <alternativeName>
        <fullName evidence="10">RNA polymerase omega subunit</fullName>
    </alternativeName>
    <alternativeName>
        <fullName evidence="8 10">Transcriptase subunit omega</fullName>
    </alternativeName>
</protein>
<sequence>MLYPSIDKLLDIVDSKYSLVVASSMRARSLRDGAKSDLKGQKSFKYVGIALEELYGNYISYEKLKTEPDKK</sequence>
<dbReference type="PANTHER" id="PTHR34476:SF1">
    <property type="entry name" value="DNA-DIRECTED RNA POLYMERASE SUBUNIT OMEGA"/>
    <property type="match status" value="1"/>
</dbReference>
<comment type="function">
    <text evidence="10">Promotes RNA polymerase assembly. Latches the N- and C-terminal regions of the beta' subunit thereby facilitating its interaction with the beta and alpha subunits.</text>
</comment>
<evidence type="ECO:0000256" key="8">
    <source>
        <dbReference type="ARBA" id="ARBA00029924"/>
    </source>
</evidence>
<evidence type="ECO:0000313" key="11">
    <source>
        <dbReference type="EMBL" id="MZQ85034.1"/>
    </source>
</evidence>
<evidence type="ECO:0000256" key="2">
    <source>
        <dbReference type="ARBA" id="ARBA00012418"/>
    </source>
</evidence>
<accession>A0A6L8V495</accession>
<reference evidence="11 12" key="1">
    <citation type="submission" date="2019-12" db="EMBL/GenBank/DDBJ databases">
        <title>Paenibacillus sp. nov. sp. isolated from soil.</title>
        <authorList>
            <person name="Kim J."/>
            <person name="Jeong S.E."/>
            <person name="Jung H.S."/>
            <person name="Jeon C.O."/>
        </authorList>
    </citation>
    <scope>NUCLEOTIDE SEQUENCE [LARGE SCALE GENOMIC DNA]</scope>
    <source>
        <strain evidence="11 12">5J-6</strain>
    </source>
</reference>
<dbReference type="InterPro" id="IPR006110">
    <property type="entry name" value="Pol_omega/Rpo6/RPB6"/>
</dbReference>
<evidence type="ECO:0000256" key="10">
    <source>
        <dbReference type="HAMAP-Rule" id="MF_00366"/>
    </source>
</evidence>
<keyword evidence="7 10" id="KW-0804">Transcription</keyword>
<comment type="similarity">
    <text evidence="1 10">Belongs to the RNA polymerase subunit omega family.</text>
</comment>
<dbReference type="GO" id="GO:0000428">
    <property type="term" value="C:DNA-directed RNA polymerase complex"/>
    <property type="evidence" value="ECO:0007669"/>
    <property type="project" value="UniProtKB-KW"/>
</dbReference>
<evidence type="ECO:0000256" key="3">
    <source>
        <dbReference type="ARBA" id="ARBA00013725"/>
    </source>
</evidence>
<comment type="subunit">
    <text evidence="10">The RNAP catalytic core consists of 2 alpha, 1 beta, 1 beta' and 1 omega subunit. When a sigma factor is associated with the core the holoenzyme is formed, which can initiate transcription.</text>
</comment>
<dbReference type="HAMAP" id="MF_00366">
    <property type="entry name" value="RNApol_bact_RpoZ"/>
    <property type="match status" value="1"/>
</dbReference>
<evidence type="ECO:0000313" key="12">
    <source>
        <dbReference type="Proteomes" id="UP000481087"/>
    </source>
</evidence>
<dbReference type="Proteomes" id="UP000481087">
    <property type="component" value="Unassembled WGS sequence"/>
</dbReference>
<comment type="catalytic activity">
    <reaction evidence="9 10">
        <text>RNA(n) + a ribonucleoside 5'-triphosphate = RNA(n+1) + diphosphate</text>
        <dbReference type="Rhea" id="RHEA:21248"/>
        <dbReference type="Rhea" id="RHEA-COMP:14527"/>
        <dbReference type="Rhea" id="RHEA-COMP:17342"/>
        <dbReference type="ChEBI" id="CHEBI:33019"/>
        <dbReference type="ChEBI" id="CHEBI:61557"/>
        <dbReference type="ChEBI" id="CHEBI:140395"/>
        <dbReference type="EC" id="2.7.7.6"/>
    </reaction>
</comment>
<keyword evidence="5 10" id="KW-0808">Transferase</keyword>
<dbReference type="InterPro" id="IPR036161">
    <property type="entry name" value="RPB6/omega-like_sf"/>
</dbReference>
<dbReference type="EMBL" id="WTUZ01000022">
    <property type="protein sequence ID" value="MZQ85034.1"/>
    <property type="molecule type" value="Genomic_DNA"/>
</dbReference>
<dbReference type="NCBIfam" id="TIGR00690">
    <property type="entry name" value="rpoZ"/>
    <property type="match status" value="1"/>
</dbReference>
<evidence type="ECO:0000256" key="5">
    <source>
        <dbReference type="ARBA" id="ARBA00022679"/>
    </source>
</evidence>
<keyword evidence="6 10" id="KW-0548">Nucleotidyltransferase</keyword>
<dbReference type="AlphaFoldDB" id="A0A6L8V495"/>
<proteinExistence type="inferred from homology"/>
<dbReference type="InterPro" id="IPR003716">
    <property type="entry name" value="DNA-dir_RNA_pol_omega"/>
</dbReference>
<gene>
    <name evidence="10" type="primary">rpoZ</name>
    <name evidence="11" type="ORF">GQF01_23245</name>
</gene>
<evidence type="ECO:0000256" key="4">
    <source>
        <dbReference type="ARBA" id="ARBA00022478"/>
    </source>
</evidence>
<dbReference type="SMART" id="SM01409">
    <property type="entry name" value="RNA_pol_Rpb6"/>
    <property type="match status" value="1"/>
</dbReference>
<evidence type="ECO:0000256" key="1">
    <source>
        <dbReference type="ARBA" id="ARBA00006711"/>
    </source>
</evidence>
<name>A0A6L8V495_9BACL</name>
<dbReference type="GO" id="GO:0003677">
    <property type="term" value="F:DNA binding"/>
    <property type="evidence" value="ECO:0007669"/>
    <property type="project" value="UniProtKB-UniRule"/>
</dbReference>
<keyword evidence="12" id="KW-1185">Reference proteome</keyword>